<keyword evidence="6" id="KW-0732">Signal</keyword>
<dbReference type="InterPro" id="IPR038050">
    <property type="entry name" value="Neuro_actylchol_rec"/>
</dbReference>
<feature type="non-terminal residue" evidence="14">
    <location>
        <position position="1"/>
    </location>
</feature>
<gene>
    <name evidence="14" type="ORF">PACLA_8A000294</name>
</gene>
<dbReference type="CDD" id="cd18990">
    <property type="entry name" value="LGIC_ECD_GABAAR"/>
    <property type="match status" value="1"/>
</dbReference>
<keyword evidence="5 11" id="KW-0812">Transmembrane</keyword>
<keyword evidence="8 11" id="KW-0406">Ion transport</keyword>
<evidence type="ECO:0000256" key="6">
    <source>
        <dbReference type="ARBA" id="ARBA00022729"/>
    </source>
</evidence>
<keyword evidence="15" id="KW-1185">Reference proteome</keyword>
<dbReference type="InterPro" id="IPR036734">
    <property type="entry name" value="Neur_chan_lig-bd_sf"/>
</dbReference>
<reference evidence="14" key="1">
    <citation type="submission" date="2020-04" db="EMBL/GenBank/DDBJ databases">
        <authorList>
            <person name="Alioto T."/>
            <person name="Alioto T."/>
            <person name="Gomez Garrido J."/>
        </authorList>
    </citation>
    <scope>NUCLEOTIDE SEQUENCE</scope>
    <source>
        <strain evidence="14">A484AB</strain>
    </source>
</reference>
<dbReference type="AlphaFoldDB" id="A0A7D9HTF9"/>
<feature type="transmembrane region" description="Helical" evidence="11">
    <location>
        <begin position="344"/>
        <end position="361"/>
    </location>
</feature>
<evidence type="ECO:0000256" key="3">
    <source>
        <dbReference type="ARBA" id="ARBA00022448"/>
    </source>
</evidence>
<evidence type="ECO:0000256" key="8">
    <source>
        <dbReference type="ARBA" id="ARBA00023065"/>
    </source>
</evidence>
<evidence type="ECO:0000259" key="12">
    <source>
        <dbReference type="Pfam" id="PF02931"/>
    </source>
</evidence>
<evidence type="ECO:0000313" key="15">
    <source>
        <dbReference type="Proteomes" id="UP001152795"/>
    </source>
</evidence>
<dbReference type="PRINTS" id="PR00253">
    <property type="entry name" value="GABAARECEPTR"/>
</dbReference>
<evidence type="ECO:0000256" key="2">
    <source>
        <dbReference type="ARBA" id="ARBA00004236"/>
    </source>
</evidence>
<comment type="caution">
    <text evidence="11">Lacks conserved residue(s) required for the propagation of feature annotation.</text>
</comment>
<dbReference type="PRINTS" id="PR00252">
    <property type="entry name" value="NRIONCHANNEL"/>
</dbReference>
<keyword evidence="7 11" id="KW-1133">Transmembrane helix</keyword>
<evidence type="ECO:0000256" key="11">
    <source>
        <dbReference type="RuleBase" id="RU000687"/>
    </source>
</evidence>
<keyword evidence="10 11" id="KW-0407">Ion channel</keyword>
<dbReference type="InterPro" id="IPR018000">
    <property type="entry name" value="Neurotransmitter_ion_chnl_CS"/>
</dbReference>
<dbReference type="PANTHER" id="PTHR18945">
    <property type="entry name" value="NEUROTRANSMITTER GATED ION CHANNEL"/>
    <property type="match status" value="1"/>
</dbReference>
<comment type="similarity">
    <text evidence="11">Belongs to the ligand-gated ion channel (TC 1.A.9) family.</text>
</comment>
<evidence type="ECO:0000256" key="9">
    <source>
        <dbReference type="ARBA" id="ARBA00023136"/>
    </source>
</evidence>
<dbReference type="GO" id="GO:0005886">
    <property type="term" value="C:plasma membrane"/>
    <property type="evidence" value="ECO:0007669"/>
    <property type="project" value="UniProtKB-SubCell"/>
</dbReference>
<evidence type="ECO:0000256" key="5">
    <source>
        <dbReference type="ARBA" id="ARBA00022692"/>
    </source>
</evidence>
<accession>A0A7D9HTF9</accession>
<feature type="transmembrane region" description="Helical" evidence="11">
    <location>
        <begin position="188"/>
        <end position="205"/>
    </location>
</feature>
<dbReference type="Proteomes" id="UP001152795">
    <property type="component" value="Unassembled WGS sequence"/>
</dbReference>
<feature type="transmembrane region" description="Helical" evidence="11">
    <location>
        <begin position="220"/>
        <end position="242"/>
    </location>
</feature>
<dbReference type="InterPro" id="IPR006202">
    <property type="entry name" value="Neur_chan_lig-bd"/>
</dbReference>
<dbReference type="Pfam" id="PF02932">
    <property type="entry name" value="Neur_chan_memb"/>
    <property type="match status" value="1"/>
</dbReference>
<sequence length="365" mass="42158">EPVVVNVSYSVLGFRDIQEVDMTYMTDMYFRQEWQDSRLQHSLNCTLTFITGTKKPVDFIWVPDATFENSVTSYVHDVLIGNHKVDIYPDGRVFWGVRATARALCPMELSSYPFDVQVCPLTLVSYNYPANHVKYAWKGSSAVTVSDKKLSQFLVTRVETSETEAVYPIVMLAGFLFWVDPRATPARVALSLTTLLTTGTIWSSVNSRMPKVSYVKAIDIYFLVSFGFVFSTLLQYILLLTLKHQTHLRKLRKVSPEYPLSGKKMGQGNGGMNSSSSAKTDQALQAKQRMMQRYRSILIEQSEQNESKEESTATEVTLDPETLYYYKQKQEFRSILWLDKFSRVFYMFSYVLFLVLYWKMYKLDE</sequence>
<keyword evidence="3 11" id="KW-0813">Transport</keyword>
<evidence type="ECO:0000256" key="1">
    <source>
        <dbReference type="ARBA" id="ARBA00004141"/>
    </source>
</evidence>
<dbReference type="InterPro" id="IPR036719">
    <property type="entry name" value="Neuro-gated_channel_TM_sf"/>
</dbReference>
<evidence type="ECO:0000313" key="14">
    <source>
        <dbReference type="EMBL" id="CAB3990138.1"/>
    </source>
</evidence>
<dbReference type="InterPro" id="IPR006201">
    <property type="entry name" value="Neur_channel"/>
</dbReference>
<dbReference type="Pfam" id="PF02931">
    <property type="entry name" value="Neur_chan_LBD"/>
    <property type="match status" value="1"/>
</dbReference>
<dbReference type="EMBL" id="CACRXK020001609">
    <property type="protein sequence ID" value="CAB3990138.1"/>
    <property type="molecule type" value="Genomic_DNA"/>
</dbReference>
<dbReference type="SUPFAM" id="SSF63712">
    <property type="entry name" value="Nicotinic receptor ligand binding domain-like"/>
    <property type="match status" value="1"/>
</dbReference>
<dbReference type="GO" id="GO:0005230">
    <property type="term" value="F:extracellular ligand-gated monoatomic ion channel activity"/>
    <property type="evidence" value="ECO:0007669"/>
    <property type="project" value="InterPro"/>
</dbReference>
<dbReference type="Gene3D" id="1.20.58.390">
    <property type="entry name" value="Neurotransmitter-gated ion-channel transmembrane domain"/>
    <property type="match status" value="1"/>
</dbReference>
<dbReference type="GO" id="GO:0004888">
    <property type="term" value="F:transmembrane signaling receptor activity"/>
    <property type="evidence" value="ECO:0007669"/>
    <property type="project" value="InterPro"/>
</dbReference>
<name>A0A7D9HTF9_PARCT</name>
<comment type="subcellular location">
    <subcellularLocation>
        <location evidence="2">Cell membrane</location>
    </subcellularLocation>
    <subcellularLocation>
        <location evidence="1">Membrane</location>
        <topology evidence="1">Multi-pass membrane protein</topology>
    </subcellularLocation>
</comment>
<keyword evidence="4" id="KW-1003">Cell membrane</keyword>
<dbReference type="OrthoDB" id="6019741at2759"/>
<dbReference type="Gene3D" id="2.70.170.10">
    <property type="entry name" value="Neurotransmitter-gated ion-channel ligand-binding domain"/>
    <property type="match status" value="1"/>
</dbReference>
<keyword evidence="14" id="KW-0675">Receptor</keyword>
<dbReference type="SUPFAM" id="SSF90112">
    <property type="entry name" value="Neurotransmitter-gated ion-channel transmembrane pore"/>
    <property type="match status" value="1"/>
</dbReference>
<feature type="domain" description="Neurotransmitter-gated ion-channel ligand-binding" evidence="12">
    <location>
        <begin position="1"/>
        <end position="158"/>
    </location>
</feature>
<dbReference type="InterPro" id="IPR006028">
    <property type="entry name" value="GABAA/Glycine_rcpt"/>
</dbReference>
<evidence type="ECO:0000259" key="13">
    <source>
        <dbReference type="Pfam" id="PF02932"/>
    </source>
</evidence>
<protein>
    <submittedName>
        <fullName evidence="14">Gamma-aminobutyric acid receptor subunit beta-2-like</fullName>
    </submittedName>
</protein>
<keyword evidence="9 11" id="KW-0472">Membrane</keyword>
<dbReference type="InterPro" id="IPR006029">
    <property type="entry name" value="Neurotrans-gated_channel_TM"/>
</dbReference>
<organism evidence="14 15">
    <name type="scientific">Paramuricea clavata</name>
    <name type="common">Red gorgonian</name>
    <name type="synonym">Violescent sea-whip</name>
    <dbReference type="NCBI Taxonomy" id="317549"/>
    <lineage>
        <taxon>Eukaryota</taxon>
        <taxon>Metazoa</taxon>
        <taxon>Cnidaria</taxon>
        <taxon>Anthozoa</taxon>
        <taxon>Octocorallia</taxon>
        <taxon>Malacalcyonacea</taxon>
        <taxon>Plexauridae</taxon>
        <taxon>Paramuricea</taxon>
    </lineage>
</organism>
<evidence type="ECO:0000256" key="4">
    <source>
        <dbReference type="ARBA" id="ARBA00022475"/>
    </source>
</evidence>
<evidence type="ECO:0000256" key="10">
    <source>
        <dbReference type="ARBA" id="ARBA00023303"/>
    </source>
</evidence>
<dbReference type="PROSITE" id="PS00236">
    <property type="entry name" value="NEUROTR_ION_CHANNEL"/>
    <property type="match status" value="1"/>
</dbReference>
<feature type="domain" description="Neurotransmitter-gated ion-channel transmembrane" evidence="13">
    <location>
        <begin position="169"/>
        <end position="316"/>
    </location>
</feature>
<comment type="caution">
    <text evidence="14">The sequence shown here is derived from an EMBL/GenBank/DDBJ whole genome shotgun (WGS) entry which is preliminary data.</text>
</comment>
<proteinExistence type="inferred from homology"/>
<evidence type="ECO:0000256" key="7">
    <source>
        <dbReference type="ARBA" id="ARBA00022989"/>
    </source>
</evidence>